<dbReference type="AlphaFoldDB" id="A0A0A5GJ47"/>
<accession>A0A0A5GJ47</accession>
<dbReference type="STRING" id="1385511.GCA_000425225_00840"/>
<name>A0A0A5GJ47_9BACI</name>
<comment type="caution">
    <text evidence="2">The sequence shown here is derived from an EMBL/GenBank/DDBJ whole genome shotgun (WGS) entry which is preliminary data.</text>
</comment>
<dbReference type="EMBL" id="AVPF01000003">
    <property type="protein sequence ID" value="KGX91253.1"/>
    <property type="molecule type" value="Genomic_DNA"/>
</dbReference>
<dbReference type="Pfam" id="PF08378">
    <property type="entry name" value="NERD"/>
    <property type="match status" value="1"/>
</dbReference>
<dbReference type="InterPro" id="IPR011528">
    <property type="entry name" value="NERD"/>
</dbReference>
<evidence type="ECO:0000259" key="1">
    <source>
        <dbReference type="PROSITE" id="PS50965"/>
    </source>
</evidence>
<feature type="domain" description="NERD" evidence="1">
    <location>
        <begin position="43"/>
        <end position="159"/>
    </location>
</feature>
<proteinExistence type="predicted"/>
<protein>
    <recommendedName>
        <fullName evidence="1">NERD domain-containing protein</fullName>
    </recommendedName>
</protein>
<dbReference type="PROSITE" id="PS50965">
    <property type="entry name" value="NERD"/>
    <property type="match status" value="1"/>
</dbReference>
<dbReference type="eggNOG" id="ENOG5033KTR">
    <property type="taxonomic scope" value="Bacteria"/>
</dbReference>
<dbReference type="Proteomes" id="UP000030403">
    <property type="component" value="Unassembled WGS sequence"/>
</dbReference>
<organism evidence="2 3">
    <name type="scientific">Pontibacillus marinus BH030004 = DSM 16465</name>
    <dbReference type="NCBI Taxonomy" id="1385511"/>
    <lineage>
        <taxon>Bacteria</taxon>
        <taxon>Bacillati</taxon>
        <taxon>Bacillota</taxon>
        <taxon>Bacilli</taxon>
        <taxon>Bacillales</taxon>
        <taxon>Bacillaceae</taxon>
        <taxon>Pontibacillus</taxon>
    </lineage>
</organism>
<reference evidence="2 3" key="1">
    <citation type="submission" date="2013-08" db="EMBL/GenBank/DDBJ databases">
        <authorList>
            <person name="Huang J."/>
            <person name="Wang G."/>
        </authorList>
    </citation>
    <scope>NUCLEOTIDE SEQUENCE [LARGE SCALE GENOMIC DNA]</scope>
    <source>
        <strain evidence="2 3">BH030004</strain>
    </source>
</reference>
<gene>
    <name evidence="2" type="ORF">N783_10895</name>
</gene>
<keyword evidence="3" id="KW-1185">Reference proteome</keyword>
<evidence type="ECO:0000313" key="3">
    <source>
        <dbReference type="Proteomes" id="UP000030403"/>
    </source>
</evidence>
<dbReference type="RefSeq" id="WP_027445424.1">
    <property type="nucleotide sequence ID" value="NZ_AULJ01000008.1"/>
</dbReference>
<evidence type="ECO:0000313" key="2">
    <source>
        <dbReference type="EMBL" id="KGX91253.1"/>
    </source>
</evidence>
<sequence length="332" mass="38852">MILNNIKREIPLDIPQKEGVLRRITPHNPKRKRVEEKLKRRWSGHKGELALDYHLRFLPFKSYQVIRGVRLRAFGNAFQIDTPILNPHAIFITEAKNHKGTITYNEEKNHFEQTINGVTKHMDDPLLQVTEHKQQLEEWLRYRGIYGYPVVPLVAFTNPSTVVIPPQNHKHNWSLMNAVHIVDKIKEIERQYKDRPTFNIDKIRDALLAENTPLEQDILQSFSIKSSDIIRGVMCPKCESYAMEWVRLRWQCPKCSYRSNSAHLLALADYFLLGKDSITNREFRDFALVSDRNTALRMLKSSGLEYEGLSKKRVYKKPDDLPAFVKHAINQK</sequence>